<dbReference type="InParanoid" id="D7G2K6"/>
<comment type="cofactor">
    <cofactor evidence="1">
        <name>L-ascorbate</name>
        <dbReference type="ChEBI" id="CHEBI:38290"/>
    </cofactor>
</comment>
<reference evidence="8 9" key="1">
    <citation type="journal article" date="2010" name="Nature">
        <title>The Ectocarpus genome and the independent evolution of multicellularity in brown algae.</title>
        <authorList>
            <person name="Cock J.M."/>
            <person name="Sterck L."/>
            <person name="Rouze P."/>
            <person name="Scornet D."/>
            <person name="Allen A.E."/>
            <person name="Amoutzias G."/>
            <person name="Anthouard V."/>
            <person name="Artiguenave F."/>
            <person name="Aury J.M."/>
            <person name="Badger J.H."/>
            <person name="Beszteri B."/>
            <person name="Billiau K."/>
            <person name="Bonnet E."/>
            <person name="Bothwell J.H."/>
            <person name="Bowler C."/>
            <person name="Boyen C."/>
            <person name="Brownlee C."/>
            <person name="Carrano C.J."/>
            <person name="Charrier B."/>
            <person name="Cho G.Y."/>
            <person name="Coelho S.M."/>
            <person name="Collen J."/>
            <person name="Corre E."/>
            <person name="Da Silva C."/>
            <person name="Delage L."/>
            <person name="Delaroque N."/>
            <person name="Dittami S.M."/>
            <person name="Doulbeau S."/>
            <person name="Elias M."/>
            <person name="Farnham G."/>
            <person name="Gachon C.M."/>
            <person name="Gschloessl B."/>
            <person name="Heesch S."/>
            <person name="Jabbari K."/>
            <person name="Jubin C."/>
            <person name="Kawai H."/>
            <person name="Kimura K."/>
            <person name="Kloareg B."/>
            <person name="Kupper F.C."/>
            <person name="Lang D."/>
            <person name="Le Bail A."/>
            <person name="Leblanc C."/>
            <person name="Lerouge P."/>
            <person name="Lohr M."/>
            <person name="Lopez P.J."/>
            <person name="Martens C."/>
            <person name="Maumus F."/>
            <person name="Michel G."/>
            <person name="Miranda-Saavedra D."/>
            <person name="Morales J."/>
            <person name="Moreau H."/>
            <person name="Motomura T."/>
            <person name="Nagasato C."/>
            <person name="Napoli C.A."/>
            <person name="Nelson D.R."/>
            <person name="Nyvall-Collen P."/>
            <person name="Peters A.F."/>
            <person name="Pommier C."/>
            <person name="Potin P."/>
            <person name="Poulain J."/>
            <person name="Quesneville H."/>
            <person name="Read B."/>
            <person name="Rensing S.A."/>
            <person name="Ritter A."/>
            <person name="Rousvoal S."/>
            <person name="Samanta M."/>
            <person name="Samson G."/>
            <person name="Schroeder D.C."/>
            <person name="Segurens B."/>
            <person name="Strittmatter M."/>
            <person name="Tonon T."/>
            <person name="Tregear J.W."/>
            <person name="Valentin K."/>
            <person name="von Dassow P."/>
            <person name="Yamagishi T."/>
            <person name="Van de Peer Y."/>
            <person name="Wincker P."/>
        </authorList>
    </citation>
    <scope>NUCLEOTIDE SEQUENCE [LARGE SCALE GENOMIC DNA]</scope>
    <source>
        <strain evidence="9">Ec32 / CCAP1310/4</strain>
    </source>
</reference>
<evidence type="ECO:0000313" key="9">
    <source>
        <dbReference type="Proteomes" id="UP000002630"/>
    </source>
</evidence>
<name>D7G2K6_ECTSI</name>
<proteinExistence type="predicted"/>
<keyword evidence="5" id="KW-0408">Iron</keyword>
<dbReference type="InterPro" id="IPR006620">
    <property type="entry name" value="Pro_4_hyd_alph"/>
</dbReference>
<dbReference type="OMA" id="WVSQIWI"/>
<evidence type="ECO:0000256" key="4">
    <source>
        <dbReference type="ARBA" id="ARBA00023002"/>
    </source>
</evidence>
<dbReference type="Pfam" id="PF13640">
    <property type="entry name" value="2OG-FeII_Oxy_3"/>
    <property type="match status" value="1"/>
</dbReference>
<dbReference type="SMART" id="SM00702">
    <property type="entry name" value="P4Hc"/>
    <property type="match status" value="1"/>
</dbReference>
<evidence type="ECO:0000256" key="3">
    <source>
        <dbReference type="ARBA" id="ARBA00022964"/>
    </source>
</evidence>
<evidence type="ECO:0000259" key="7">
    <source>
        <dbReference type="SMART" id="SM00702"/>
    </source>
</evidence>
<feature type="domain" description="Prolyl 4-hydroxylase alpha subunit" evidence="7">
    <location>
        <begin position="101"/>
        <end position="279"/>
    </location>
</feature>
<dbReference type="Proteomes" id="UP000002630">
    <property type="component" value="Linkage Group LG23"/>
</dbReference>
<evidence type="ECO:0000256" key="5">
    <source>
        <dbReference type="ARBA" id="ARBA00023004"/>
    </source>
</evidence>
<feature type="region of interest" description="Disordered" evidence="6">
    <location>
        <begin position="1"/>
        <end position="28"/>
    </location>
</feature>
<dbReference type="GO" id="GO:0005506">
    <property type="term" value="F:iron ion binding"/>
    <property type="evidence" value="ECO:0007669"/>
    <property type="project" value="InterPro"/>
</dbReference>
<dbReference type="STRING" id="2880.D7G2K6"/>
<evidence type="ECO:0000313" key="8">
    <source>
        <dbReference type="EMBL" id="CBJ26831.1"/>
    </source>
</evidence>
<dbReference type="OrthoDB" id="420380at2759"/>
<evidence type="ECO:0000256" key="2">
    <source>
        <dbReference type="ARBA" id="ARBA00022723"/>
    </source>
</evidence>
<dbReference type="InterPro" id="IPR045054">
    <property type="entry name" value="P4HA-like"/>
</dbReference>
<dbReference type="eggNOG" id="KOG1591">
    <property type="taxonomic scope" value="Eukaryota"/>
</dbReference>
<dbReference type="AlphaFoldDB" id="D7G2K6"/>
<dbReference type="Gene3D" id="2.60.120.620">
    <property type="entry name" value="q2cbj1_9rhob like domain"/>
    <property type="match status" value="1"/>
</dbReference>
<dbReference type="GO" id="GO:0031418">
    <property type="term" value="F:L-ascorbic acid binding"/>
    <property type="evidence" value="ECO:0007669"/>
    <property type="project" value="InterPro"/>
</dbReference>
<sequence length="294" mass="31048">MSGSSGGGSSDHRGTPSKGGRSDTYGTSVPATSALQFAQLGQQLLPHQQLHGFGGIGSSVAPAALVPPAQLAGIHPTASLTTATSVDTGLYPGLRNLRETPPLYVVDDFFSGPECDALIALAGNYMIVSPVVGAGAGEVSESRTSSSCFLAREDLPTVCHKVMALTGKPIEHLELPQVGRYYTSQKYANHWDAFDLNTEDGRRFAQNGGQRVCTVLVYLNDVPSGGCTAFPQLGMKVQPRKGMAVVFFPATLDGVLDSRLLHAAEPAIDTKWVSQIWIRQGAYHGTPTARIPAI</sequence>
<keyword evidence="4" id="KW-0560">Oxidoreductase</keyword>
<dbReference type="GO" id="GO:0005783">
    <property type="term" value="C:endoplasmic reticulum"/>
    <property type="evidence" value="ECO:0007669"/>
    <property type="project" value="TreeGrafter"/>
</dbReference>
<keyword evidence="3" id="KW-0223">Dioxygenase</keyword>
<dbReference type="GO" id="GO:0004656">
    <property type="term" value="F:procollagen-proline 4-dioxygenase activity"/>
    <property type="evidence" value="ECO:0007669"/>
    <property type="project" value="TreeGrafter"/>
</dbReference>
<dbReference type="PANTHER" id="PTHR10869">
    <property type="entry name" value="PROLYL 4-HYDROXYLASE ALPHA SUBUNIT"/>
    <property type="match status" value="1"/>
</dbReference>
<dbReference type="PANTHER" id="PTHR10869:SF229">
    <property type="entry name" value="PROLYL 4-HYDROXYLASE ALPHA SUBUNIT DOMAIN-CONTAINING PROTEIN"/>
    <property type="match status" value="1"/>
</dbReference>
<gene>
    <name evidence="8" type="ORF">Esi_0048_0022</name>
</gene>
<keyword evidence="9" id="KW-1185">Reference proteome</keyword>
<dbReference type="EMBL" id="FN649748">
    <property type="protein sequence ID" value="CBJ26831.1"/>
    <property type="molecule type" value="Genomic_DNA"/>
</dbReference>
<evidence type="ECO:0000256" key="1">
    <source>
        <dbReference type="ARBA" id="ARBA00001961"/>
    </source>
</evidence>
<protein>
    <recommendedName>
        <fullName evidence="7">Prolyl 4-hydroxylase alpha subunit domain-containing protein</fullName>
    </recommendedName>
</protein>
<dbReference type="EMBL" id="FN648685">
    <property type="protein sequence ID" value="CBJ26831.1"/>
    <property type="molecule type" value="Genomic_DNA"/>
</dbReference>
<organism evidence="8 9">
    <name type="scientific">Ectocarpus siliculosus</name>
    <name type="common">Brown alga</name>
    <name type="synonym">Conferva siliculosa</name>
    <dbReference type="NCBI Taxonomy" id="2880"/>
    <lineage>
        <taxon>Eukaryota</taxon>
        <taxon>Sar</taxon>
        <taxon>Stramenopiles</taxon>
        <taxon>Ochrophyta</taxon>
        <taxon>PX clade</taxon>
        <taxon>Phaeophyceae</taxon>
        <taxon>Ectocarpales</taxon>
        <taxon>Ectocarpaceae</taxon>
        <taxon>Ectocarpus</taxon>
    </lineage>
</organism>
<accession>D7G2K6</accession>
<evidence type="ECO:0000256" key="6">
    <source>
        <dbReference type="SAM" id="MobiDB-lite"/>
    </source>
</evidence>
<dbReference type="InterPro" id="IPR044862">
    <property type="entry name" value="Pro_4_hyd_alph_FE2OG_OXY"/>
</dbReference>
<keyword evidence="2" id="KW-0479">Metal-binding</keyword>